<gene>
    <name evidence="1" type="ORF">QE404_001003</name>
</gene>
<organism evidence="1 2">
    <name type="scientific">Chryseobacterium camelliae</name>
    <dbReference type="NCBI Taxonomy" id="1265445"/>
    <lineage>
        <taxon>Bacteria</taxon>
        <taxon>Pseudomonadati</taxon>
        <taxon>Bacteroidota</taxon>
        <taxon>Flavobacteriia</taxon>
        <taxon>Flavobacteriales</taxon>
        <taxon>Weeksellaceae</taxon>
        <taxon>Chryseobacterium group</taxon>
        <taxon>Chryseobacterium</taxon>
    </lineage>
</organism>
<reference evidence="1 2" key="1">
    <citation type="submission" date="2023-07" db="EMBL/GenBank/DDBJ databases">
        <title>Functional and genomic diversity of the sorghum phyllosphere microbiome.</title>
        <authorList>
            <person name="Shade A."/>
        </authorList>
    </citation>
    <scope>NUCLEOTIDE SEQUENCE [LARGE SCALE GENOMIC DNA]</scope>
    <source>
        <strain evidence="1 2">SORGH_AS_1064</strain>
    </source>
</reference>
<evidence type="ECO:0000313" key="2">
    <source>
        <dbReference type="Proteomes" id="UP001225072"/>
    </source>
</evidence>
<dbReference type="EMBL" id="JAUTAL010000001">
    <property type="protein sequence ID" value="MDQ1095856.1"/>
    <property type="molecule type" value="Genomic_DNA"/>
</dbReference>
<dbReference type="RefSeq" id="WP_307447245.1">
    <property type="nucleotide sequence ID" value="NZ_JAUTAL010000001.1"/>
</dbReference>
<comment type="caution">
    <text evidence="1">The sequence shown here is derived from an EMBL/GenBank/DDBJ whole genome shotgun (WGS) entry which is preliminary data.</text>
</comment>
<protein>
    <recommendedName>
        <fullName evidence="3">Apea-like HEPN domain-containing protein</fullName>
    </recommendedName>
</protein>
<accession>A0ABU0TFW1</accession>
<dbReference type="Gene3D" id="3.40.50.2300">
    <property type="match status" value="1"/>
</dbReference>
<dbReference type="Proteomes" id="UP001225072">
    <property type="component" value="Unassembled WGS sequence"/>
</dbReference>
<keyword evidence="2" id="KW-1185">Reference proteome</keyword>
<sequence>MRKTNNKHWEQPNLDCLLFFAQSIDEMLFDYTLDSYKPLALNSRLLCIECLNILEEIKGDFMPKRNLSSIIEELKWSLNRDIAAKELLGKKFEYYLRQLNPNEIRLKELEIIINHIYGFFDDKKYLEQIKINLIKLIKGNKEKKNIKKLASYYVSELINYGYNPNQIYFQNNNFFFNQSKIIDKVENINDFFNIFDFEVKEFTVVFIGSYIFTQFKDTLNRFDIVVTKNYSCFSNLQEDKNFKKSRKNNESFIISSKIKDFDHHSAKVQAEKFLEQAVNLFNFYHHKQKPELRKKSVVARKEDNYVVVINEPLKSILKTKFEENPASAAIKVERVLKDLKLKSDSLYRFLRCVDLHSAALSTSAIENQILDLWASIETLIPKSSELNQDRIVQITSKLIPFLQINYTDKLFRQIFQDLQSWNKAKMLSILNKVKHDNAKNNFEKTVALITLKENSNFRNSIYNDLDDFPLLKFRIFELNSAFKSPATIKKSLNSHKQKLEWHLRRIYRTRSLIVHSGTYPSYTTILIEHLHYYLDIFLSKIIYYSSQKKFVSIEEIVLEMKINIEYHSELLEKHISEELTIKNYKEVILGIES</sequence>
<proteinExistence type="predicted"/>
<evidence type="ECO:0008006" key="3">
    <source>
        <dbReference type="Google" id="ProtNLM"/>
    </source>
</evidence>
<evidence type="ECO:0000313" key="1">
    <source>
        <dbReference type="EMBL" id="MDQ1095856.1"/>
    </source>
</evidence>
<name>A0ABU0TFW1_9FLAO</name>